<sequence length="308" mass="34003">MRVSHMMKPDGRVFLKSEWAQISDEWPCVSFTKRSVGDRLRREFVAGRDVLVYVGTTSTEMTRLPEHRSRLISAVTIEPNQILETRKIVPPDVWANSNAQWGDRWPHSMAVLAAANMVGPPYPAAHDTIPIAYRSFAEIANRGGVVEATGAEREAVMALEIEPITLNLREDVTNYLELRSSVSAEVEPSVKQEVFRMAMLIIDRVKRGGELGVKVNPLRSAPNLSDLNALLVRKWSEQGGRCALCGGALMAGGANKMLQPSADRTDSANGSYDDANVAITHLACNLAKNKYGLDEFEDWLSILRGVDL</sequence>
<name>A0A3D8PDU2_9RHOB</name>
<protein>
    <submittedName>
        <fullName evidence="1">Uncharacterized protein</fullName>
    </submittedName>
</protein>
<evidence type="ECO:0000313" key="1">
    <source>
        <dbReference type="EMBL" id="RDW14236.1"/>
    </source>
</evidence>
<gene>
    <name evidence="1" type="ORF">DIE28_03555</name>
</gene>
<comment type="caution">
    <text evidence="1">The sequence shown here is derived from an EMBL/GenBank/DDBJ whole genome shotgun (WGS) entry which is preliminary data.</text>
</comment>
<keyword evidence="2" id="KW-1185">Reference proteome</keyword>
<dbReference type="AlphaFoldDB" id="A0A3D8PDU2"/>
<dbReference type="Proteomes" id="UP000256679">
    <property type="component" value="Unassembled WGS sequence"/>
</dbReference>
<dbReference type="EMBL" id="QFCQ01000011">
    <property type="protein sequence ID" value="RDW14236.1"/>
    <property type="molecule type" value="Genomic_DNA"/>
</dbReference>
<evidence type="ECO:0000313" key="2">
    <source>
        <dbReference type="Proteomes" id="UP000256679"/>
    </source>
</evidence>
<organism evidence="1 2">
    <name type="scientific">Paracoccus thiocyanatus</name>
    <dbReference type="NCBI Taxonomy" id="34006"/>
    <lineage>
        <taxon>Bacteria</taxon>
        <taxon>Pseudomonadati</taxon>
        <taxon>Pseudomonadota</taxon>
        <taxon>Alphaproteobacteria</taxon>
        <taxon>Rhodobacterales</taxon>
        <taxon>Paracoccaceae</taxon>
        <taxon>Paracoccus</taxon>
    </lineage>
</organism>
<reference evidence="1 2" key="1">
    <citation type="submission" date="2018-05" db="EMBL/GenBank/DDBJ databases">
        <title>Whole genome sequencing of Paracoccus thiocyanatus SST.</title>
        <authorList>
            <person name="Ghosh W."/>
            <person name="Rameez M.J."/>
            <person name="Roy C."/>
        </authorList>
    </citation>
    <scope>NUCLEOTIDE SEQUENCE [LARGE SCALE GENOMIC DNA]</scope>
    <source>
        <strain evidence="1 2">SST</strain>
    </source>
</reference>
<accession>A0A3D8PDU2</accession>
<proteinExistence type="predicted"/>